<comment type="caution">
    <text evidence="1">The sequence shown here is derived from an EMBL/GenBank/DDBJ whole genome shotgun (WGS) entry which is preliminary data.</text>
</comment>
<reference evidence="1" key="1">
    <citation type="journal article" date="2018" name="DNA Res.">
        <title>Multiple hybrid de novo genome assembly of finger millet, an orphan allotetraploid crop.</title>
        <authorList>
            <person name="Hatakeyama M."/>
            <person name="Aluri S."/>
            <person name="Balachadran M.T."/>
            <person name="Sivarajan S.R."/>
            <person name="Patrignani A."/>
            <person name="Gruter S."/>
            <person name="Poveda L."/>
            <person name="Shimizu-Inatsugi R."/>
            <person name="Baeten J."/>
            <person name="Francoijs K.J."/>
            <person name="Nataraja K.N."/>
            <person name="Reddy Y.A.N."/>
            <person name="Phadnis S."/>
            <person name="Ravikumar R.L."/>
            <person name="Schlapbach R."/>
            <person name="Sreeman S.M."/>
            <person name="Shimizu K.K."/>
        </authorList>
    </citation>
    <scope>NUCLEOTIDE SEQUENCE</scope>
</reference>
<evidence type="ECO:0000313" key="2">
    <source>
        <dbReference type="Proteomes" id="UP001054889"/>
    </source>
</evidence>
<dbReference type="EMBL" id="BQKI01000009">
    <property type="protein sequence ID" value="GJN02026.1"/>
    <property type="molecule type" value="Genomic_DNA"/>
</dbReference>
<proteinExistence type="predicted"/>
<protein>
    <submittedName>
        <fullName evidence="1">Uncharacterized protein</fullName>
    </submittedName>
</protein>
<dbReference type="PANTHER" id="PTHR31280">
    <property type="entry name" value="PROTEIN UNC-13 HOMOLOG"/>
    <property type="match status" value="1"/>
</dbReference>
<gene>
    <name evidence="1" type="primary">ga19339</name>
    <name evidence="1" type="ORF">PR202_ga19339</name>
</gene>
<organism evidence="1 2">
    <name type="scientific">Eleusine coracana subsp. coracana</name>
    <dbReference type="NCBI Taxonomy" id="191504"/>
    <lineage>
        <taxon>Eukaryota</taxon>
        <taxon>Viridiplantae</taxon>
        <taxon>Streptophyta</taxon>
        <taxon>Embryophyta</taxon>
        <taxon>Tracheophyta</taxon>
        <taxon>Spermatophyta</taxon>
        <taxon>Magnoliopsida</taxon>
        <taxon>Liliopsida</taxon>
        <taxon>Poales</taxon>
        <taxon>Poaceae</taxon>
        <taxon>PACMAD clade</taxon>
        <taxon>Chloridoideae</taxon>
        <taxon>Cynodonteae</taxon>
        <taxon>Eleusininae</taxon>
        <taxon>Eleusine</taxon>
    </lineage>
</organism>
<dbReference type="InterPro" id="IPR008528">
    <property type="entry name" value="unc-13_homologue"/>
</dbReference>
<dbReference type="AlphaFoldDB" id="A0AAV5CV36"/>
<accession>A0AAV5CV36</accession>
<dbReference type="PANTHER" id="PTHR31280:SF3">
    <property type="entry name" value="DNA TOPOISOMERASE 4 SUBUNIT B (DUF810)"/>
    <property type="match status" value="1"/>
</dbReference>
<reference evidence="1" key="2">
    <citation type="submission" date="2021-12" db="EMBL/GenBank/DDBJ databases">
        <title>Resequencing data analysis of finger millet.</title>
        <authorList>
            <person name="Hatakeyama M."/>
            <person name="Aluri S."/>
            <person name="Balachadran M.T."/>
            <person name="Sivarajan S.R."/>
            <person name="Poveda L."/>
            <person name="Shimizu-Inatsugi R."/>
            <person name="Schlapbach R."/>
            <person name="Sreeman S.M."/>
            <person name="Shimizu K.K."/>
        </authorList>
    </citation>
    <scope>NUCLEOTIDE SEQUENCE</scope>
</reference>
<sequence length="156" mass="18398">MYHWTHNYHFNFRLYEKLLCSVFDILEDGQLVEEADEILEIAKLTWPILGITDKLHDVFYAWVLFQKFAQTGEVHLLKHAGFQIQKLRLRNEVKEIELYTNSFICSVEACDSNRALSLVDSTLRKINIWCRKQLENYHAYFSKVCSAPLLVPHPSH</sequence>
<name>A0AAV5CV36_ELECO</name>
<evidence type="ECO:0000313" key="1">
    <source>
        <dbReference type="EMBL" id="GJN02026.1"/>
    </source>
</evidence>
<keyword evidence="2" id="KW-1185">Reference proteome</keyword>
<dbReference type="Proteomes" id="UP001054889">
    <property type="component" value="Unassembled WGS sequence"/>
</dbReference>